<keyword evidence="1" id="KW-1133">Transmembrane helix</keyword>
<dbReference type="NCBIfam" id="TIGR02185">
    <property type="entry name" value="Trep_Strep"/>
    <property type="match status" value="1"/>
</dbReference>
<feature type="transmembrane region" description="Helical" evidence="1">
    <location>
        <begin position="164"/>
        <end position="189"/>
    </location>
</feature>
<feature type="transmembrane region" description="Helical" evidence="1">
    <location>
        <begin position="12"/>
        <end position="36"/>
    </location>
</feature>
<evidence type="ECO:0000313" key="2">
    <source>
        <dbReference type="EMBL" id="QOW59782.1"/>
    </source>
</evidence>
<reference evidence="2 3" key="1">
    <citation type="submission" date="2020-09" db="EMBL/GenBank/DDBJ databases">
        <title>Characterization of Treponema spp. from bovine digital dermatitis in Korea.</title>
        <authorList>
            <person name="Espiritu H.M."/>
            <person name="Cho Y.I."/>
            <person name="Mamuad L."/>
        </authorList>
    </citation>
    <scope>NUCLEOTIDE SEQUENCE [LARGE SCALE GENOMIC DNA]</scope>
    <source>
        <strain evidence="2 3">KS1</strain>
    </source>
</reference>
<dbReference type="RefSeq" id="WP_024466553.1">
    <property type="nucleotide sequence ID" value="NZ_CP061839.1"/>
</dbReference>
<evidence type="ECO:0000256" key="1">
    <source>
        <dbReference type="SAM" id="Phobius"/>
    </source>
</evidence>
<feature type="transmembrane region" description="Helical" evidence="1">
    <location>
        <begin position="113"/>
        <end position="135"/>
    </location>
</feature>
<gene>
    <name evidence="2" type="ORF">IFE08_07825</name>
</gene>
<proteinExistence type="predicted"/>
<keyword evidence="1" id="KW-0812">Transmembrane</keyword>
<feature type="transmembrane region" description="Helical" evidence="1">
    <location>
        <begin position="68"/>
        <end position="84"/>
    </location>
</feature>
<protein>
    <submittedName>
        <fullName evidence="2">MptD family putative ECF transporter S component</fullName>
    </submittedName>
</protein>
<organism evidence="2 3">
    <name type="scientific">Treponema pedis</name>
    <dbReference type="NCBI Taxonomy" id="409322"/>
    <lineage>
        <taxon>Bacteria</taxon>
        <taxon>Pseudomonadati</taxon>
        <taxon>Spirochaetota</taxon>
        <taxon>Spirochaetia</taxon>
        <taxon>Spirochaetales</taxon>
        <taxon>Treponemataceae</taxon>
        <taxon>Treponema</taxon>
    </lineage>
</organism>
<dbReference type="InterPro" id="IPR011733">
    <property type="entry name" value="CHP02185_IM"/>
</dbReference>
<accession>A0A7S7AVG0</accession>
<keyword evidence="1" id="KW-0472">Membrane</keyword>
<name>A0A7S7AVG0_9SPIR</name>
<sequence length="199" mass="22210">MKDKTEKLNARDFIGIGIFGAIALLLFFVTGALAALTLAGTIANIPIVMFFESIAFMLAALKIRKRGIFLIMGIITVLPGFMAANVYGVLLSVIGWFIADSVAAYKKYENKKILIVSYVIGASLQSTLFSLPMYISHGQYFIERREILHLTNETLQQYLNLISWYMYGSMIILTVFTSFAGAVISIKILKKHFEKADMI</sequence>
<dbReference type="Pfam" id="PF09605">
    <property type="entry name" value="Trep_Strep"/>
    <property type="match status" value="1"/>
</dbReference>
<dbReference type="AlphaFoldDB" id="A0A7S7AVG0"/>
<dbReference type="EMBL" id="CP061839">
    <property type="protein sequence ID" value="QOW59782.1"/>
    <property type="molecule type" value="Genomic_DNA"/>
</dbReference>
<dbReference type="Proteomes" id="UP000593915">
    <property type="component" value="Chromosome"/>
</dbReference>
<evidence type="ECO:0000313" key="3">
    <source>
        <dbReference type="Proteomes" id="UP000593915"/>
    </source>
</evidence>
<feature type="transmembrane region" description="Helical" evidence="1">
    <location>
        <begin position="42"/>
        <end position="61"/>
    </location>
</feature>